<accession>A0A1G7R0L4</accession>
<sequence length="652" mass="63102">MSTVLPPPVPLPDPEGDPGALAAAVDGLAGAGFVLGLLEAHLAGPAARAPGWLGADSAAAAAEVGATRQVVGAVQDAVTRALGALARHRDTVAAARARTAVLRDRQDAAFADAQLRLATRVDPAAQLSSVTEDPVAAALVAEVAAADADRAAEHAALLASVGEDGAAAATVLLAAAADLGAGGVRGGGPAADAVRLHLALLLPGHGASVRAGLGTGIADELTAATGTGQVRAVLEQHAGLLADPLVAGAVVERLGGPGLQQLLLLAGSDDGVARGLAVALTAAASSPTRAPGLLSAVLDPLDPDGVPDQVALGTGAVVAAGGGAALAARWLPSLLAREREQGQRAVDRTASGAADPVAVVVGSVLASGHPEVAAGLLDTPAAWSALLSRTWSDDGAALAELVALAARGGSGPVVATAALTSVGAPLVPGAEHVVTALPGTWSRAAPALAAVVAAHPDLLVSRLADPAAPGAAAVLAGAAVLLAEVPAARVVVPVVEALAVAPPAGVDGAVLAGAFTAVRDHASTVAHLVGCARADAGAVDEQFLRTEAELAFSLVPGEPVMVLGSAVDTVLGRAGFGVPDRPAAPSLLGPGGASAAAVRLAGRPGGAGLAYEQVLRALRLPAPLPVEALAPPDVLSPLGELRRGGSPVARLL</sequence>
<protein>
    <submittedName>
        <fullName evidence="1">Uncharacterized protein</fullName>
    </submittedName>
</protein>
<dbReference type="RefSeq" id="WP_091061333.1">
    <property type="nucleotide sequence ID" value="NZ_FNCF01000002.1"/>
</dbReference>
<gene>
    <name evidence="1" type="ORF">SAMN05660324_1695</name>
</gene>
<dbReference type="EMBL" id="FNCF01000002">
    <property type="protein sequence ID" value="SDG04303.1"/>
    <property type="molecule type" value="Genomic_DNA"/>
</dbReference>
<dbReference type="Proteomes" id="UP000198863">
    <property type="component" value="Unassembled WGS sequence"/>
</dbReference>
<keyword evidence="2" id="KW-1185">Reference proteome</keyword>
<name>A0A1G7R0L4_9ACTN</name>
<dbReference type="AlphaFoldDB" id="A0A1G7R0L4"/>
<evidence type="ECO:0000313" key="1">
    <source>
        <dbReference type="EMBL" id="SDG04303.1"/>
    </source>
</evidence>
<reference evidence="2" key="1">
    <citation type="submission" date="2016-10" db="EMBL/GenBank/DDBJ databases">
        <authorList>
            <person name="Varghese N."/>
            <person name="Submissions S."/>
        </authorList>
    </citation>
    <scope>NUCLEOTIDE SEQUENCE [LARGE SCALE GENOMIC DNA]</scope>
    <source>
        <strain evidence="2">DSM 44526</strain>
    </source>
</reference>
<dbReference type="OrthoDB" id="5174717at2"/>
<organism evidence="1 2">
    <name type="scientific">Klenkia brasiliensis</name>
    <dbReference type="NCBI Taxonomy" id="333142"/>
    <lineage>
        <taxon>Bacteria</taxon>
        <taxon>Bacillati</taxon>
        <taxon>Actinomycetota</taxon>
        <taxon>Actinomycetes</taxon>
        <taxon>Geodermatophilales</taxon>
        <taxon>Geodermatophilaceae</taxon>
        <taxon>Klenkia</taxon>
    </lineage>
</organism>
<evidence type="ECO:0000313" key="2">
    <source>
        <dbReference type="Proteomes" id="UP000198863"/>
    </source>
</evidence>
<proteinExistence type="predicted"/>